<keyword evidence="4 16" id="KW-0597">Phosphoprotein</keyword>
<name>A0ABU3U4I0_9FLAO</name>
<gene>
    <name evidence="16" type="primary">nqrB</name>
    <name evidence="17" type="ORF">RXV94_03700</name>
</gene>
<keyword evidence="18" id="KW-1185">Reference proteome</keyword>
<dbReference type="InterPro" id="IPR004338">
    <property type="entry name" value="NqrB/RnfD"/>
</dbReference>
<evidence type="ECO:0000313" key="17">
    <source>
        <dbReference type="EMBL" id="MDU8885251.1"/>
    </source>
</evidence>
<dbReference type="RefSeq" id="WP_316661111.1">
    <property type="nucleotide sequence ID" value="NZ_JAWHTF010000001.1"/>
</dbReference>
<evidence type="ECO:0000256" key="3">
    <source>
        <dbReference type="ARBA" id="ARBA00022519"/>
    </source>
</evidence>
<proteinExistence type="inferred from homology"/>
<keyword evidence="9 16" id="KW-1133">Transmembrane helix</keyword>
<protein>
    <recommendedName>
        <fullName evidence="16">Na(+)-translocating NADH-quinone reductase subunit B</fullName>
        <shortName evidence="16">Na(+)-NQR subunit B</shortName>
        <shortName evidence="16">Na(+)-translocating NQR subunit B</shortName>
        <ecNumber evidence="16">7.2.1.1</ecNumber>
    </recommendedName>
    <alternativeName>
        <fullName evidence="16">NQR complex subunit B</fullName>
    </alternativeName>
    <alternativeName>
        <fullName evidence="16">NQR-1 subunit B</fullName>
    </alternativeName>
</protein>
<keyword evidence="7 16" id="KW-0812">Transmembrane</keyword>
<evidence type="ECO:0000256" key="9">
    <source>
        <dbReference type="ARBA" id="ARBA00022989"/>
    </source>
</evidence>
<dbReference type="EMBL" id="JAWHTF010000001">
    <property type="protein sequence ID" value="MDU8885251.1"/>
    <property type="molecule type" value="Genomic_DNA"/>
</dbReference>
<evidence type="ECO:0000256" key="4">
    <source>
        <dbReference type="ARBA" id="ARBA00022553"/>
    </source>
</evidence>
<comment type="catalytic activity">
    <reaction evidence="16">
        <text>a ubiquinone + n Na(+)(in) + NADH + H(+) = a ubiquinol + n Na(+)(out) + NAD(+)</text>
        <dbReference type="Rhea" id="RHEA:47748"/>
        <dbReference type="Rhea" id="RHEA-COMP:9565"/>
        <dbReference type="Rhea" id="RHEA-COMP:9566"/>
        <dbReference type="ChEBI" id="CHEBI:15378"/>
        <dbReference type="ChEBI" id="CHEBI:16389"/>
        <dbReference type="ChEBI" id="CHEBI:17976"/>
        <dbReference type="ChEBI" id="CHEBI:29101"/>
        <dbReference type="ChEBI" id="CHEBI:57540"/>
        <dbReference type="ChEBI" id="CHEBI:57945"/>
        <dbReference type="EC" id="7.2.1.1"/>
    </reaction>
</comment>
<comment type="cofactor">
    <cofactor evidence="16">
        <name>FMN</name>
        <dbReference type="ChEBI" id="CHEBI:58210"/>
    </cofactor>
</comment>
<evidence type="ECO:0000256" key="15">
    <source>
        <dbReference type="ARBA" id="ARBA00023201"/>
    </source>
</evidence>
<evidence type="ECO:0000256" key="2">
    <source>
        <dbReference type="ARBA" id="ARBA00022475"/>
    </source>
</evidence>
<accession>A0ABU3U4I0</accession>
<keyword evidence="1 16" id="KW-0813">Transport</keyword>
<keyword evidence="12 16" id="KW-0406">Ion transport</keyword>
<evidence type="ECO:0000256" key="14">
    <source>
        <dbReference type="ARBA" id="ARBA00023136"/>
    </source>
</evidence>
<keyword evidence="3" id="KW-0997">Cell inner membrane</keyword>
<dbReference type="InterPro" id="IPR010966">
    <property type="entry name" value="NqrB"/>
</dbReference>
<dbReference type="NCBIfam" id="TIGR01937">
    <property type="entry name" value="nqrB"/>
    <property type="match status" value="1"/>
</dbReference>
<keyword evidence="15 16" id="KW-0739">Sodium transport</keyword>
<feature type="transmembrane region" description="Helical" evidence="16">
    <location>
        <begin position="53"/>
        <end position="73"/>
    </location>
</feature>
<evidence type="ECO:0000256" key="5">
    <source>
        <dbReference type="ARBA" id="ARBA00022630"/>
    </source>
</evidence>
<comment type="similarity">
    <text evidence="16">Belongs to the NqrB/RnfD family.</text>
</comment>
<feature type="transmembrane region" description="Helical" evidence="16">
    <location>
        <begin position="245"/>
        <end position="272"/>
    </location>
</feature>
<keyword evidence="11 16" id="KW-0915">Sodium</keyword>
<feature type="transmembrane region" description="Helical" evidence="16">
    <location>
        <begin position="371"/>
        <end position="391"/>
    </location>
</feature>
<reference evidence="17 18" key="1">
    <citation type="submission" date="2023-10" db="EMBL/GenBank/DDBJ databases">
        <title>Marimonas sp. nov. isolated from tidal mud flat.</title>
        <authorList>
            <person name="Jaincy N.J."/>
            <person name="Srinivasan S."/>
            <person name="Lee S.-S."/>
        </authorList>
    </citation>
    <scope>NUCLEOTIDE SEQUENCE [LARGE SCALE GENOMIC DNA]</scope>
    <source>
        <strain evidence="17 18">MJ-SS3</strain>
    </source>
</reference>
<evidence type="ECO:0000313" key="18">
    <source>
        <dbReference type="Proteomes" id="UP001268651"/>
    </source>
</evidence>
<keyword evidence="5 16" id="KW-0285">Flavoprotein</keyword>
<dbReference type="EC" id="7.2.1.1" evidence="16"/>
<comment type="subunit">
    <text evidence="16">Composed of six subunits; NqrA, NqrB, NqrC, NqrD, NqrE and NqrF.</text>
</comment>
<keyword evidence="14 16" id="KW-0472">Membrane</keyword>
<comment type="caution">
    <text evidence="17">The sequence shown here is derived from an EMBL/GenBank/DDBJ whole genome shotgun (WGS) entry which is preliminary data.</text>
</comment>
<keyword evidence="10 16" id="KW-0520">NAD</keyword>
<comment type="subcellular location">
    <subcellularLocation>
        <location evidence="16">Cell membrane</location>
        <topology evidence="16">Multi-pass membrane protein</topology>
    </subcellularLocation>
</comment>
<evidence type="ECO:0000256" key="10">
    <source>
        <dbReference type="ARBA" id="ARBA00023027"/>
    </source>
</evidence>
<dbReference type="Pfam" id="PF03116">
    <property type="entry name" value="NQR2_RnfD_RnfE"/>
    <property type="match status" value="1"/>
</dbReference>
<feature type="modified residue" description="FMN phosphoryl threonine" evidence="16">
    <location>
        <position position="227"/>
    </location>
</feature>
<organism evidence="17 18">
    <name type="scientific">Gilvirhabdus luticola</name>
    <dbReference type="NCBI Taxonomy" id="3079858"/>
    <lineage>
        <taxon>Bacteria</taxon>
        <taxon>Pseudomonadati</taxon>
        <taxon>Bacteroidota</taxon>
        <taxon>Flavobacteriia</taxon>
        <taxon>Flavobacteriales</taxon>
        <taxon>Flavobacteriaceae</taxon>
        <taxon>Gilvirhabdus</taxon>
    </lineage>
</organism>
<feature type="transmembrane region" description="Helical" evidence="16">
    <location>
        <begin position="347"/>
        <end position="365"/>
    </location>
</feature>
<dbReference type="PIRSF" id="PIRSF016055">
    <property type="entry name" value="NADH-UbQ_OxRdtase_B_su"/>
    <property type="match status" value="1"/>
</dbReference>
<evidence type="ECO:0000256" key="12">
    <source>
        <dbReference type="ARBA" id="ARBA00023065"/>
    </source>
</evidence>
<evidence type="ECO:0000256" key="1">
    <source>
        <dbReference type="ARBA" id="ARBA00022448"/>
    </source>
</evidence>
<keyword evidence="6 16" id="KW-0288">FMN</keyword>
<feature type="transmembrane region" description="Helical" evidence="16">
    <location>
        <begin position="317"/>
        <end position="335"/>
    </location>
</feature>
<evidence type="ECO:0000256" key="16">
    <source>
        <dbReference type="HAMAP-Rule" id="MF_00426"/>
    </source>
</evidence>
<keyword evidence="2 16" id="KW-1003">Cell membrane</keyword>
<keyword evidence="13 16" id="KW-0830">Ubiquinone</keyword>
<comment type="function">
    <text evidence="16">NQR complex catalyzes the reduction of ubiquinone-1 to ubiquinol by two successive reactions, coupled with the transport of Na(+) ions from the cytoplasm to the periplasm. NqrA to NqrE are probably involved in the second step, the conversion of ubisemiquinone to ubiquinol.</text>
</comment>
<dbReference type="HAMAP" id="MF_00426">
    <property type="entry name" value="NqrB"/>
    <property type="match status" value="1"/>
</dbReference>
<keyword evidence="8 16" id="KW-1278">Translocase</keyword>
<dbReference type="PANTHER" id="PTHR30578">
    <property type="entry name" value="ELECTRON TRANSPORT COMPLEX PROTEIN RNFD"/>
    <property type="match status" value="1"/>
</dbReference>
<evidence type="ECO:0000256" key="11">
    <source>
        <dbReference type="ARBA" id="ARBA00023053"/>
    </source>
</evidence>
<evidence type="ECO:0000256" key="13">
    <source>
        <dbReference type="ARBA" id="ARBA00023075"/>
    </source>
</evidence>
<evidence type="ECO:0000256" key="8">
    <source>
        <dbReference type="ARBA" id="ARBA00022967"/>
    </source>
</evidence>
<dbReference type="Proteomes" id="UP001268651">
    <property type="component" value="Unassembled WGS sequence"/>
</dbReference>
<feature type="transmembrane region" description="Helical" evidence="16">
    <location>
        <begin position="139"/>
        <end position="166"/>
    </location>
</feature>
<feature type="transmembrane region" description="Helical" evidence="16">
    <location>
        <begin position="106"/>
        <end position="127"/>
    </location>
</feature>
<dbReference type="PANTHER" id="PTHR30578:SF1">
    <property type="entry name" value="NA(+)-TRANSLOCATING NADH-QUINONE REDUCTASE SUBUNIT B"/>
    <property type="match status" value="1"/>
</dbReference>
<evidence type="ECO:0000256" key="6">
    <source>
        <dbReference type="ARBA" id="ARBA00022643"/>
    </source>
</evidence>
<sequence length="407" mass="44654">MGLKSSLHNLKEKYKGTNMAPAFNAIHTFLYTPNDTTHHGTHIKAADDLKRTMNTVIMALIPCLIFGMFNAGYQHHLALGEIERATGFLDSIFWNWDNLVVGLWKILPLVIVSYGVGLAIEFVFAVIKKHEVEEGYLVTGMLVPLIVPVDIPLWMLAVAVAFGVVIGKEVFGGTGMNILNPALTIRAFLFFAYPTWMSGDKVWVHGAVERDQLIAAGENLDAISGETILGSLAQNKAAGYEVMDMFYGIIPGSVGETSTLLILLGGLFLIFTKIGSWRIMLSSALGAIAMGLIFNGVVDTGWIGEGSKFYGLMSTTWWHHLLIGGFAFGIVFMATDPVTASQTNKGKWIYGFLIGFISILIRVFNPAYPEGVMLAILLMNVFAPTIDHYIVQANVKKRMKRLKVKTA</sequence>
<feature type="transmembrane region" description="Helical" evidence="16">
    <location>
        <begin position="279"/>
        <end position="297"/>
    </location>
</feature>
<dbReference type="NCBIfam" id="NF003756">
    <property type="entry name" value="PRK05349.1"/>
    <property type="match status" value="1"/>
</dbReference>
<evidence type="ECO:0000256" key="7">
    <source>
        <dbReference type="ARBA" id="ARBA00022692"/>
    </source>
</evidence>